<dbReference type="Proteomes" id="UP000475545">
    <property type="component" value="Unassembled WGS sequence"/>
</dbReference>
<protein>
    <submittedName>
        <fullName evidence="2">Phage holin family protein</fullName>
    </submittedName>
</protein>
<evidence type="ECO:0000256" key="1">
    <source>
        <dbReference type="SAM" id="Phobius"/>
    </source>
</evidence>
<keyword evidence="1" id="KW-0472">Membrane</keyword>
<name>A0A6L7GJS2_9ACTN</name>
<comment type="caution">
    <text evidence="2">The sequence shown here is derived from an EMBL/GenBank/DDBJ whole genome shotgun (WGS) entry which is preliminary data.</text>
</comment>
<keyword evidence="3" id="KW-1185">Reference proteome</keyword>
<dbReference type="AlphaFoldDB" id="A0A6L7GJS2"/>
<dbReference type="RefSeq" id="WP_160900311.1">
    <property type="nucleotide sequence ID" value="NZ_CP102850.1"/>
</dbReference>
<keyword evidence="1" id="KW-1133">Transmembrane helix</keyword>
<sequence length="132" mass="13779">MTEQPPQDLSTVQLVERLQHQTTTLVKTEIRDALDEVKTKSTRLGVGVGVSGVGALLLFFALATFVAAAVLGLANAVDPWLSAVIVGAILLVIGAIVAAIGARRAKAAVPPAPQHTAASVQRDVDTVKEHLR</sequence>
<dbReference type="InterPro" id="IPR009937">
    <property type="entry name" value="Phage_holin_3_6"/>
</dbReference>
<evidence type="ECO:0000313" key="3">
    <source>
        <dbReference type="Proteomes" id="UP000475545"/>
    </source>
</evidence>
<organism evidence="2 3">
    <name type="scientific">Gordonia mangrovi</name>
    <dbReference type="NCBI Taxonomy" id="2665643"/>
    <lineage>
        <taxon>Bacteria</taxon>
        <taxon>Bacillati</taxon>
        <taxon>Actinomycetota</taxon>
        <taxon>Actinomycetes</taxon>
        <taxon>Mycobacteriales</taxon>
        <taxon>Gordoniaceae</taxon>
        <taxon>Gordonia</taxon>
    </lineage>
</organism>
<keyword evidence="1" id="KW-0812">Transmembrane</keyword>
<feature type="transmembrane region" description="Helical" evidence="1">
    <location>
        <begin position="48"/>
        <end position="74"/>
    </location>
</feature>
<gene>
    <name evidence="2" type="ORF">GIY30_01965</name>
</gene>
<proteinExistence type="predicted"/>
<evidence type="ECO:0000313" key="2">
    <source>
        <dbReference type="EMBL" id="MXP20136.1"/>
    </source>
</evidence>
<dbReference type="Pfam" id="PF07332">
    <property type="entry name" value="Phage_holin_3_6"/>
    <property type="match status" value="1"/>
</dbReference>
<accession>A0A6L7GJS2</accession>
<dbReference type="EMBL" id="WMBR01000001">
    <property type="protein sequence ID" value="MXP20136.1"/>
    <property type="molecule type" value="Genomic_DNA"/>
</dbReference>
<feature type="transmembrane region" description="Helical" evidence="1">
    <location>
        <begin position="80"/>
        <end position="102"/>
    </location>
</feature>
<reference evidence="2 3" key="1">
    <citation type="submission" date="2019-11" db="EMBL/GenBank/DDBJ databases">
        <title>Gordonia sp. nov., a novel actinobacterium isolated from mangrove soil in Hainan.</title>
        <authorList>
            <person name="Huang X."/>
            <person name="Xie Y."/>
            <person name="Chu X."/>
            <person name="Xiao K."/>
        </authorList>
    </citation>
    <scope>NUCLEOTIDE SEQUENCE [LARGE SCALE GENOMIC DNA]</scope>
    <source>
        <strain evidence="2 3">HNM0687</strain>
    </source>
</reference>